<name>K8EBP2_9CHLO</name>
<accession>K8EBP2</accession>
<dbReference type="OrthoDB" id="197967at2759"/>
<dbReference type="AlphaFoldDB" id="K8EBP2"/>
<keyword evidence="3" id="KW-1185">Reference proteome</keyword>
<dbReference type="GeneID" id="19016636"/>
<gene>
    <name evidence="2" type="ORF">Bathy03g00980</name>
</gene>
<feature type="compositionally biased region" description="Basic and acidic residues" evidence="1">
    <location>
        <begin position="22"/>
        <end position="43"/>
    </location>
</feature>
<organism evidence="2 3">
    <name type="scientific">Bathycoccus prasinos</name>
    <dbReference type="NCBI Taxonomy" id="41875"/>
    <lineage>
        <taxon>Eukaryota</taxon>
        <taxon>Viridiplantae</taxon>
        <taxon>Chlorophyta</taxon>
        <taxon>Mamiellophyceae</taxon>
        <taxon>Mamiellales</taxon>
        <taxon>Bathycoccaceae</taxon>
        <taxon>Bathycoccus</taxon>
    </lineage>
</organism>
<protein>
    <submittedName>
        <fullName evidence="2">FRA10AC1 protein</fullName>
    </submittedName>
</protein>
<evidence type="ECO:0000313" key="2">
    <source>
        <dbReference type="EMBL" id="CCO15352.1"/>
    </source>
</evidence>
<feature type="compositionally biased region" description="Acidic residues" evidence="1">
    <location>
        <begin position="51"/>
        <end position="61"/>
    </location>
</feature>
<dbReference type="InterPro" id="IPR019129">
    <property type="entry name" value="Folate-sensitive_fs_Fra10Ac1"/>
</dbReference>
<evidence type="ECO:0000313" key="3">
    <source>
        <dbReference type="Proteomes" id="UP000198341"/>
    </source>
</evidence>
<proteinExistence type="predicted"/>
<dbReference type="EMBL" id="FO082276">
    <property type="protein sequence ID" value="CCO15352.1"/>
    <property type="molecule type" value="Genomic_DNA"/>
</dbReference>
<feature type="region of interest" description="Disordered" evidence="1">
    <location>
        <begin position="1"/>
        <end position="78"/>
    </location>
</feature>
<sequence>MRDPTLTRGARKEGHQTAAFLSRREERSSGGETHATTDLDELKKHHRFLREDDDDDDDKKEEEETRTRRGRGEEEEAMLSLLNEGERVAKKYEGKLFKEYAIPDLSRWDTQGVGLRWRTEKEVARGKGVDICGEKRCSERKNLGTFELNFRYKEGGKGEVKNALVKVVVCPACEEKMNRSRRRKKK</sequence>
<evidence type="ECO:0000256" key="1">
    <source>
        <dbReference type="SAM" id="MobiDB-lite"/>
    </source>
</evidence>
<dbReference type="Proteomes" id="UP000198341">
    <property type="component" value="Chromosome 3"/>
</dbReference>
<feature type="compositionally biased region" description="Basic and acidic residues" evidence="1">
    <location>
        <begin position="62"/>
        <end position="72"/>
    </location>
</feature>
<dbReference type="eggNOG" id="KOG1297">
    <property type="taxonomic scope" value="Eukaryota"/>
</dbReference>
<reference evidence="2 3" key="1">
    <citation type="submission" date="2011-10" db="EMBL/GenBank/DDBJ databases">
        <authorList>
            <person name="Genoscope - CEA"/>
        </authorList>
    </citation>
    <scope>NUCLEOTIDE SEQUENCE [LARGE SCALE GENOMIC DNA]</scope>
    <source>
        <strain evidence="2 3">RCC 1105</strain>
    </source>
</reference>
<dbReference type="RefSeq" id="XP_007513915.1">
    <property type="nucleotide sequence ID" value="XM_007513853.1"/>
</dbReference>
<dbReference type="KEGG" id="bpg:Bathy03g00980"/>
<feature type="compositionally biased region" description="Basic and acidic residues" evidence="1">
    <location>
        <begin position="1"/>
        <end position="15"/>
    </location>
</feature>
<dbReference type="Pfam" id="PF09725">
    <property type="entry name" value="Fra10Ac1"/>
    <property type="match status" value="1"/>
</dbReference>
<dbReference type="STRING" id="41875.K8EBP2"/>